<dbReference type="Proteomes" id="UP001250214">
    <property type="component" value="Unassembled WGS sequence"/>
</dbReference>
<dbReference type="InterPro" id="IPR025736">
    <property type="entry name" value="PucR_C-HTH_dom"/>
</dbReference>
<dbReference type="InterPro" id="IPR041522">
    <property type="entry name" value="CdaR_GGDEF"/>
</dbReference>
<name>A0ABU2HB78_9ACTN</name>
<protein>
    <submittedName>
        <fullName evidence="4">Helix-turn-helix domain-containing protein</fullName>
    </submittedName>
</protein>
<gene>
    <name evidence="4" type="ORF">RIF23_19985</name>
</gene>
<feature type="domain" description="CdaR GGDEF-like" evidence="3">
    <location>
        <begin position="149"/>
        <end position="270"/>
    </location>
</feature>
<accession>A0ABU2HB78</accession>
<dbReference type="PANTHER" id="PTHR33744">
    <property type="entry name" value="CARBOHYDRATE DIACID REGULATOR"/>
    <property type="match status" value="1"/>
</dbReference>
<proteinExistence type="inferred from homology"/>
<evidence type="ECO:0000259" key="2">
    <source>
        <dbReference type="Pfam" id="PF13556"/>
    </source>
</evidence>
<keyword evidence="5" id="KW-1185">Reference proteome</keyword>
<reference evidence="5" key="1">
    <citation type="submission" date="2023-07" db="EMBL/GenBank/DDBJ databases">
        <title>Novel species in the genus Lipingzhangella isolated from Sambhar Salt Lake.</title>
        <authorList>
            <person name="Jiya N."/>
            <person name="Kajale S."/>
            <person name="Sharma A."/>
        </authorList>
    </citation>
    <scope>NUCLEOTIDE SEQUENCE [LARGE SCALE GENOMIC DNA]</scope>
    <source>
        <strain evidence="5">LS1_29</strain>
    </source>
</reference>
<dbReference type="Pfam" id="PF13556">
    <property type="entry name" value="HTH_30"/>
    <property type="match status" value="1"/>
</dbReference>
<evidence type="ECO:0000313" key="4">
    <source>
        <dbReference type="EMBL" id="MDS1272573.1"/>
    </source>
</evidence>
<organism evidence="4 5">
    <name type="scientific">Lipingzhangella rawalii</name>
    <dbReference type="NCBI Taxonomy" id="2055835"/>
    <lineage>
        <taxon>Bacteria</taxon>
        <taxon>Bacillati</taxon>
        <taxon>Actinomycetota</taxon>
        <taxon>Actinomycetes</taxon>
        <taxon>Streptosporangiales</taxon>
        <taxon>Nocardiopsidaceae</taxon>
        <taxon>Lipingzhangella</taxon>
    </lineage>
</organism>
<dbReference type="InterPro" id="IPR051448">
    <property type="entry name" value="CdaR-like_regulators"/>
</dbReference>
<evidence type="ECO:0000259" key="3">
    <source>
        <dbReference type="Pfam" id="PF17853"/>
    </source>
</evidence>
<evidence type="ECO:0000256" key="1">
    <source>
        <dbReference type="ARBA" id="ARBA00006754"/>
    </source>
</evidence>
<comment type="similarity">
    <text evidence="1">Belongs to the CdaR family.</text>
</comment>
<dbReference type="InterPro" id="IPR042070">
    <property type="entry name" value="PucR_C-HTH_sf"/>
</dbReference>
<dbReference type="Pfam" id="PF17853">
    <property type="entry name" value="GGDEF_2"/>
    <property type="match status" value="1"/>
</dbReference>
<feature type="domain" description="PucR C-terminal helix-turn-helix" evidence="2">
    <location>
        <begin position="320"/>
        <end position="376"/>
    </location>
</feature>
<evidence type="ECO:0000313" key="5">
    <source>
        <dbReference type="Proteomes" id="UP001250214"/>
    </source>
</evidence>
<dbReference type="PANTHER" id="PTHR33744:SF1">
    <property type="entry name" value="DNA-BINDING TRANSCRIPTIONAL ACTIVATOR ADER"/>
    <property type="match status" value="1"/>
</dbReference>
<comment type="caution">
    <text evidence="4">The sequence shown here is derived from an EMBL/GenBank/DDBJ whole genome shotgun (WGS) entry which is preliminary data.</text>
</comment>
<sequence length="388" mass="41221">MNLVTSDDTADGLDGAAVATEASRRGGMPAEYLAGLVEILAAASRSGRQPTSTELDHHRTQGARAAENGHSLRTLLDLYLHAAEIGWDQLPGISDAATATQARSATAAALTALRRATGAACAGYEGAGADIAAVAETARQEFLDDLLYGRGDEGELASRAERFGLRLATQHRASVARAQPPFSPDDPRVRSVERDLVGRYGTRNILLAVREGKLVCVVPGALTAATGQFTHRLRSVLTEASAWRVGIGRPHPGPSGVARSVTEATDAIDIAERLELPARVVDAAELLVFPVLLRDRAAITDLVTTVLGPLCEARGGAEPLLATLRAFFACHGNSTAVARRLHVSVRTVTYRLERVRRLTGYTPTDSTQRFTLETAVVGAQLLGWPEEQ</sequence>
<dbReference type="Gene3D" id="1.10.10.2840">
    <property type="entry name" value="PucR C-terminal helix-turn-helix domain"/>
    <property type="match status" value="1"/>
</dbReference>
<dbReference type="EMBL" id="JAVLVT010000015">
    <property type="protein sequence ID" value="MDS1272573.1"/>
    <property type="molecule type" value="Genomic_DNA"/>
</dbReference>